<keyword evidence="4" id="KW-1185">Reference proteome</keyword>
<protein>
    <submittedName>
        <fullName evidence="3">PQQ-binding-like beta-propeller repeat protein</fullName>
    </submittedName>
</protein>
<evidence type="ECO:0000313" key="4">
    <source>
        <dbReference type="Proteomes" id="UP000323454"/>
    </source>
</evidence>
<feature type="domain" description="Pyrrolo-quinoline quinone repeat" evidence="2">
    <location>
        <begin position="69"/>
        <end position="200"/>
    </location>
</feature>
<keyword evidence="1" id="KW-0732">Signal</keyword>
<feature type="chain" id="PRO_5023138477" evidence="1">
    <location>
        <begin position="22"/>
        <end position="453"/>
    </location>
</feature>
<dbReference type="InterPro" id="IPR015943">
    <property type="entry name" value="WD40/YVTN_repeat-like_dom_sf"/>
</dbReference>
<name>A0A5B2WTV9_9PSEU</name>
<reference evidence="3 4" key="2">
    <citation type="submission" date="2019-09" db="EMBL/GenBank/DDBJ databases">
        <authorList>
            <person name="Jin C."/>
        </authorList>
    </citation>
    <scope>NUCLEOTIDE SEQUENCE [LARGE SCALE GENOMIC DNA]</scope>
    <source>
        <strain evidence="3 4">AN110305</strain>
    </source>
</reference>
<feature type="signal peptide" evidence="1">
    <location>
        <begin position="1"/>
        <end position="21"/>
    </location>
</feature>
<reference evidence="3 4" key="1">
    <citation type="submission" date="2019-09" db="EMBL/GenBank/DDBJ databases">
        <title>Goodfellowia gen. nov., a new genus of the Pseudonocardineae related to Actinoalloteichus, containing Goodfellowia coeruleoviolacea gen. nov., comb. nov. gen. nov., comb. nov.</title>
        <authorList>
            <person name="Labeda D."/>
        </authorList>
    </citation>
    <scope>NUCLEOTIDE SEQUENCE [LARGE SCALE GENOMIC DNA]</scope>
    <source>
        <strain evidence="3 4">AN110305</strain>
    </source>
</reference>
<comment type="caution">
    <text evidence="3">The sequence shown here is derived from an EMBL/GenBank/DDBJ whole genome shotgun (WGS) entry which is preliminary data.</text>
</comment>
<dbReference type="OrthoDB" id="9763050at2"/>
<dbReference type="Pfam" id="PF13360">
    <property type="entry name" value="PQQ_2"/>
    <property type="match status" value="2"/>
</dbReference>
<dbReference type="Gene3D" id="2.130.10.10">
    <property type="entry name" value="YVTN repeat-like/Quinoprotein amine dehydrogenase"/>
    <property type="match status" value="2"/>
</dbReference>
<gene>
    <name evidence="3" type="ORF">F0L68_32180</name>
</gene>
<dbReference type="PANTHER" id="PTHR34512:SF30">
    <property type="entry name" value="OUTER MEMBRANE PROTEIN ASSEMBLY FACTOR BAMB"/>
    <property type="match status" value="1"/>
</dbReference>
<dbReference type="EMBL" id="VUOB01000064">
    <property type="protein sequence ID" value="KAA2253976.1"/>
    <property type="molecule type" value="Genomic_DNA"/>
</dbReference>
<dbReference type="InterPro" id="IPR011047">
    <property type="entry name" value="Quinoprotein_ADH-like_sf"/>
</dbReference>
<dbReference type="AlphaFoldDB" id="A0A5B2WTV9"/>
<evidence type="ECO:0000256" key="1">
    <source>
        <dbReference type="SAM" id="SignalP"/>
    </source>
</evidence>
<dbReference type="PANTHER" id="PTHR34512">
    <property type="entry name" value="CELL SURFACE PROTEIN"/>
    <property type="match status" value="1"/>
</dbReference>
<dbReference type="InterPro" id="IPR002372">
    <property type="entry name" value="PQQ_rpt_dom"/>
</dbReference>
<feature type="domain" description="Pyrrolo-quinoline quinone repeat" evidence="2">
    <location>
        <begin position="334"/>
        <end position="451"/>
    </location>
</feature>
<dbReference type="Proteomes" id="UP000323454">
    <property type="component" value="Unassembled WGS sequence"/>
</dbReference>
<accession>A0A5B2WTV9</accession>
<evidence type="ECO:0000313" key="3">
    <source>
        <dbReference type="EMBL" id="KAA2253976.1"/>
    </source>
</evidence>
<dbReference type="SUPFAM" id="SSF50998">
    <property type="entry name" value="Quinoprotein alcohol dehydrogenase-like"/>
    <property type="match status" value="2"/>
</dbReference>
<dbReference type="SMART" id="SM00564">
    <property type="entry name" value="PQQ"/>
    <property type="match status" value="3"/>
</dbReference>
<organism evidence="3 4">
    <name type="scientific">Solihabitans fulvus</name>
    <dbReference type="NCBI Taxonomy" id="1892852"/>
    <lineage>
        <taxon>Bacteria</taxon>
        <taxon>Bacillati</taxon>
        <taxon>Actinomycetota</taxon>
        <taxon>Actinomycetes</taxon>
        <taxon>Pseudonocardiales</taxon>
        <taxon>Pseudonocardiaceae</taxon>
        <taxon>Solihabitans</taxon>
    </lineage>
</organism>
<dbReference type="InterPro" id="IPR018391">
    <property type="entry name" value="PQQ_b-propeller_rpt"/>
</dbReference>
<sequence length="453" mass="45739">MSLAVLTLAVAALDGAATASAAHHPRAARIVAGPGHPAPVFAVDWPTYHRDNTRHGTAPGLPRVGALSVAWRAPLDGAVYGQPLVIGGRVIAATEHDTVYALSVASGTVQWSTNLGSPVPLSSLPCGNIDPLGITGTPVYDPDTGRVFVVAETNGGNHDLVGVNVTTGAVEVRVPVEPPMGDPLAHQQRGALTLLGGRVYVPYGGLLGDCGSYIGSVVSVRTDGSGPVQSYAVPTTREGGIWAPAGGVVDQDRLLFAVGNGESSTAFDGSDSVLALSPELGRVDFFAPSTWADDNARDLDLGSASPTLVGPYVLTAGKRGTGYVLRHDSLGGVGGEVAQASMCRSFGGSAVDDDGTVYLPCTDGTRAIAVDAAGSPTVRWHAAVAARGSPAVGGGAVWVVDYDAGTLYALDPASGQVLAQVAVGTAPHFASPTLARQRAFVGTMAGVTAVNGA</sequence>
<proteinExistence type="predicted"/>
<evidence type="ECO:0000259" key="2">
    <source>
        <dbReference type="Pfam" id="PF13360"/>
    </source>
</evidence>